<name>A0ABX0HTZ6_9BURK</name>
<comment type="caution">
    <text evidence="3">The sequence shown here is derived from an EMBL/GenBank/DDBJ whole genome shotgun (WGS) entry which is preliminary data.</text>
</comment>
<evidence type="ECO:0000313" key="4">
    <source>
        <dbReference type="Proteomes" id="UP000802098"/>
    </source>
</evidence>
<organism evidence="3 4">
    <name type="scientific">Rubrivivax benzoatilyticus</name>
    <dbReference type="NCBI Taxonomy" id="316997"/>
    <lineage>
        <taxon>Bacteria</taxon>
        <taxon>Pseudomonadati</taxon>
        <taxon>Pseudomonadota</taxon>
        <taxon>Betaproteobacteria</taxon>
        <taxon>Burkholderiales</taxon>
        <taxon>Sphaerotilaceae</taxon>
        <taxon>Rubrivivax</taxon>
    </lineage>
</organism>
<dbReference type="InterPro" id="IPR006016">
    <property type="entry name" value="UspA"/>
</dbReference>
<dbReference type="Gene3D" id="3.40.50.12370">
    <property type="match status" value="1"/>
</dbReference>
<evidence type="ECO:0000259" key="2">
    <source>
        <dbReference type="Pfam" id="PF00582"/>
    </source>
</evidence>
<gene>
    <name evidence="3" type="ORF">G7087_02555</name>
</gene>
<dbReference type="SUPFAM" id="SSF52402">
    <property type="entry name" value="Adenine nucleotide alpha hydrolases-like"/>
    <property type="match status" value="1"/>
</dbReference>
<reference evidence="3 4" key="1">
    <citation type="submission" date="2020-03" db="EMBL/GenBank/DDBJ databases">
        <title>Rubrivivax benzoatilyticus JA2 (sequenced after 10 years sub-culturing).</title>
        <authorList>
            <person name="Gupta D."/>
            <person name="Chintalapati S."/>
            <person name="Chintalapati V.R."/>
        </authorList>
    </citation>
    <scope>NUCLEOTIDE SEQUENCE [LARGE SCALE GENOMIC DNA]</scope>
    <source>
        <strain evidence="3 4">JA2-Mal</strain>
    </source>
</reference>
<evidence type="ECO:0000256" key="1">
    <source>
        <dbReference type="ARBA" id="ARBA00008791"/>
    </source>
</evidence>
<accession>A0ABX0HTZ6</accession>
<dbReference type="Pfam" id="PF00582">
    <property type="entry name" value="Usp"/>
    <property type="match status" value="1"/>
</dbReference>
<protein>
    <submittedName>
        <fullName evidence="3">Universal stress protein</fullName>
    </submittedName>
</protein>
<sequence>MMKILLPVDGTPSALFAVQHALRLRQEGLDASYVLANVQTPPSLYEVMTAHDPVVLDDVRRAAGADLLAPAEALLEAAGASWESEVAGGEPGHVLVDLVETYGCDAVIMGAQEEGEGVGPVAMALLERCPVPVTVVRPPVPVEPQADLEP</sequence>
<dbReference type="PANTHER" id="PTHR46268">
    <property type="entry name" value="STRESS RESPONSE PROTEIN NHAX"/>
    <property type="match status" value="1"/>
</dbReference>
<dbReference type="PANTHER" id="PTHR46268:SF6">
    <property type="entry name" value="UNIVERSAL STRESS PROTEIN UP12"/>
    <property type="match status" value="1"/>
</dbReference>
<comment type="similarity">
    <text evidence="1">Belongs to the universal stress protein A family.</text>
</comment>
<dbReference type="Proteomes" id="UP000802098">
    <property type="component" value="Unassembled WGS sequence"/>
</dbReference>
<keyword evidence="4" id="KW-1185">Reference proteome</keyword>
<proteinExistence type="inferred from homology"/>
<evidence type="ECO:0000313" key="3">
    <source>
        <dbReference type="EMBL" id="NHK97249.1"/>
    </source>
</evidence>
<feature type="domain" description="UspA" evidence="2">
    <location>
        <begin position="2"/>
        <end position="137"/>
    </location>
</feature>
<dbReference type="CDD" id="cd00293">
    <property type="entry name" value="USP-like"/>
    <property type="match status" value="1"/>
</dbReference>
<dbReference type="EMBL" id="JAAOCD010000001">
    <property type="protein sequence ID" value="NHK97249.1"/>
    <property type="molecule type" value="Genomic_DNA"/>
</dbReference>